<dbReference type="Proteomes" id="UP000009170">
    <property type="component" value="Unassembled WGS sequence"/>
</dbReference>
<dbReference type="RefSeq" id="XP_022840623.1">
    <property type="nucleotide sequence ID" value="XM_022984393.1"/>
</dbReference>
<evidence type="ECO:0000313" key="2">
    <source>
        <dbReference type="EMBL" id="CEG00853.1"/>
    </source>
</evidence>
<protein>
    <submittedName>
        <fullName evidence="2">Unnamed product</fullName>
    </submittedName>
</protein>
<reference evidence="3" key="1">
    <citation type="journal article" date="2006" name="Proc. Natl. Acad. Sci. U.S.A.">
        <title>Genome analysis of the smallest free-living eukaryote Ostreococcus tauri unveils many unique features.</title>
        <authorList>
            <person name="Derelle E."/>
            <person name="Ferraz C."/>
            <person name="Rombauts S."/>
            <person name="Rouze P."/>
            <person name="Worden A.Z."/>
            <person name="Robbens S."/>
            <person name="Partensky F."/>
            <person name="Degroeve S."/>
            <person name="Echeynie S."/>
            <person name="Cooke R."/>
            <person name="Saeys Y."/>
            <person name="Wuyts J."/>
            <person name="Jabbari K."/>
            <person name="Bowler C."/>
            <person name="Panaud O."/>
            <person name="Piegu B."/>
            <person name="Ball S.G."/>
            <person name="Ral J.-P."/>
            <person name="Bouget F.-Y."/>
            <person name="Piganeau G."/>
            <person name="De Baets B."/>
            <person name="Picard A."/>
            <person name="Delseny M."/>
            <person name="Demaille J."/>
            <person name="Van de Peer Y."/>
            <person name="Moreau H."/>
        </authorList>
    </citation>
    <scope>NUCLEOTIDE SEQUENCE [LARGE SCALE GENOMIC DNA]</scope>
    <source>
        <strain evidence="3">OTTH 0595 / CCAP 157/2 / RCC745</strain>
    </source>
</reference>
<accession>A0A096P9C8</accession>
<evidence type="ECO:0000313" key="3">
    <source>
        <dbReference type="Proteomes" id="UP000009170"/>
    </source>
</evidence>
<dbReference type="KEGG" id="ota:OT_ostta20g00520"/>
<gene>
    <name evidence="2" type="ORF">OT_ostta20g00520</name>
</gene>
<proteinExistence type="predicted"/>
<keyword evidence="3" id="KW-1185">Reference proteome</keyword>
<reference evidence="2 3" key="2">
    <citation type="journal article" date="2014" name="BMC Genomics">
        <title>An improved genome of the model marine alga Ostreococcus tauri unfolds by assessing Illumina de novo assemblies.</title>
        <authorList>
            <person name="Blanc-Mathieu R."/>
            <person name="Verhelst B."/>
            <person name="Derelle E."/>
            <person name="Rombauts S."/>
            <person name="Bouget F.Y."/>
            <person name="Carre I."/>
            <person name="Chateau A."/>
            <person name="Eyre-Walker A."/>
            <person name="Grimsley N."/>
            <person name="Moreau H."/>
            <person name="Piegu B."/>
            <person name="Rivals E."/>
            <person name="Schackwitz W."/>
            <person name="Van de Peer Y."/>
            <person name="Piganeau G."/>
        </authorList>
    </citation>
    <scope>NUCLEOTIDE SEQUENCE [LARGE SCALE GENOMIC DNA]</scope>
    <source>
        <strain evidence="3">OTTH 0595 / CCAP 157/2 / RCC745</strain>
    </source>
</reference>
<name>A0A096P9C8_OSTTA</name>
<evidence type="ECO:0000256" key="1">
    <source>
        <dbReference type="SAM" id="MobiDB-lite"/>
    </source>
</evidence>
<dbReference type="GeneID" id="9838571"/>
<dbReference type="OrthoDB" id="10525266at2759"/>
<feature type="region of interest" description="Disordered" evidence="1">
    <location>
        <begin position="234"/>
        <end position="253"/>
    </location>
</feature>
<comment type="caution">
    <text evidence="2">The sequence shown here is derived from an EMBL/GenBank/DDBJ whole genome shotgun (WGS) entry which is preliminary data.</text>
</comment>
<organism evidence="2 3">
    <name type="scientific">Ostreococcus tauri</name>
    <name type="common">Marine green alga</name>
    <dbReference type="NCBI Taxonomy" id="70448"/>
    <lineage>
        <taxon>Eukaryota</taxon>
        <taxon>Viridiplantae</taxon>
        <taxon>Chlorophyta</taxon>
        <taxon>Mamiellophyceae</taxon>
        <taxon>Mamiellales</taxon>
        <taxon>Bathycoccaceae</taxon>
        <taxon>Ostreococcus</taxon>
    </lineage>
</organism>
<dbReference type="InParanoid" id="A0A096P9C8"/>
<dbReference type="EMBL" id="CAID01000020">
    <property type="protein sequence ID" value="CEG00853.1"/>
    <property type="molecule type" value="Genomic_DNA"/>
</dbReference>
<sequence length="276" mass="30193">MPQTCTVESPALDIEASELWRARTTEDFMACEREVFNDVASAIVLYERRDHEAGASSTARYVVRTRTRVTMPYLARKALGSRSGASVDVFDDYVVDEIQGTAPFLYEACLRSYTTHLSPSNSVIRGVVRCKSVDGGARCELAVRVECAVKASGPFGSAIERAMIGTMREKLHAYPRVVELYKTRRALVETRRAARALARAKSTEGEEFHSVINTSDDESAYESDIGGDAALRRHGNAETSRIGDSTADAPDSVTVTADASRACCVPRRGSKTRKIP</sequence>
<dbReference type="AlphaFoldDB" id="A0A096P9C8"/>